<sequence length="118" mass="13457">MQSDFKLLHLKKRVHFLKVAAQGQKIPTSSLVLQFLNRHDNQPGRVGFTVTKKVGNAVVRNRIKRRLRAVIYQAGKEICLCGVDLVLIGRNKTFSKPYPHIVHDFYQALKKAGMKFDA</sequence>
<dbReference type="EC" id="3.1.26.5" evidence="7 8"/>
<dbReference type="EMBL" id="QGLT01000001">
    <property type="protein sequence ID" value="PXZ02074.1"/>
    <property type="molecule type" value="Genomic_DNA"/>
</dbReference>
<comment type="caution">
    <text evidence="9">The sequence shown here is derived from an EMBL/GenBank/DDBJ whole genome shotgun (WGS) entry which is preliminary data.</text>
</comment>
<dbReference type="NCBIfam" id="TIGR00188">
    <property type="entry name" value="rnpA"/>
    <property type="match status" value="1"/>
</dbReference>
<proteinExistence type="inferred from homology"/>
<dbReference type="PANTHER" id="PTHR33992:SF1">
    <property type="entry name" value="RIBONUCLEASE P PROTEIN COMPONENT"/>
    <property type="match status" value="1"/>
</dbReference>
<dbReference type="GO" id="GO:0030677">
    <property type="term" value="C:ribonuclease P complex"/>
    <property type="evidence" value="ECO:0007669"/>
    <property type="project" value="TreeGrafter"/>
</dbReference>
<dbReference type="AlphaFoldDB" id="A0A318N815"/>
<keyword evidence="4 7" id="KW-0255">Endonuclease</keyword>
<protein>
    <recommendedName>
        <fullName evidence="7 8">Ribonuclease P protein component</fullName>
        <shortName evidence="7">RNase P protein</shortName>
        <shortName evidence="7">RNaseP protein</shortName>
        <ecNumber evidence="7 8">3.1.26.5</ecNumber>
    </recommendedName>
    <alternativeName>
        <fullName evidence="7">Protein C5</fullName>
    </alternativeName>
</protein>
<evidence type="ECO:0000256" key="3">
    <source>
        <dbReference type="ARBA" id="ARBA00022722"/>
    </source>
</evidence>
<dbReference type="GO" id="GO:0001682">
    <property type="term" value="P:tRNA 5'-leader removal"/>
    <property type="evidence" value="ECO:0007669"/>
    <property type="project" value="UniProtKB-UniRule"/>
</dbReference>
<evidence type="ECO:0000256" key="6">
    <source>
        <dbReference type="ARBA" id="ARBA00022884"/>
    </source>
</evidence>
<evidence type="ECO:0000256" key="1">
    <source>
        <dbReference type="ARBA" id="ARBA00002663"/>
    </source>
</evidence>
<dbReference type="InterPro" id="IPR000100">
    <property type="entry name" value="RNase_P"/>
</dbReference>
<dbReference type="Pfam" id="PF00825">
    <property type="entry name" value="Ribonuclease_P"/>
    <property type="match status" value="1"/>
</dbReference>
<gene>
    <name evidence="7 9" type="primary">rnpA</name>
    <name evidence="9" type="ORF">DK869_01025</name>
</gene>
<keyword evidence="5 7" id="KW-0378">Hydrolase</keyword>
<keyword evidence="6 7" id="KW-0694">RNA-binding</keyword>
<evidence type="ECO:0000313" key="9">
    <source>
        <dbReference type="EMBL" id="PXZ02074.1"/>
    </source>
</evidence>
<keyword evidence="2 7" id="KW-0819">tRNA processing</keyword>
<keyword evidence="3 7" id="KW-0540">Nuclease</keyword>
<dbReference type="OrthoDB" id="9810867at2"/>
<dbReference type="HAMAP" id="MF_00227">
    <property type="entry name" value="RNase_P"/>
    <property type="match status" value="1"/>
</dbReference>
<evidence type="ECO:0000313" key="10">
    <source>
        <dbReference type="Proteomes" id="UP000247565"/>
    </source>
</evidence>
<evidence type="ECO:0000256" key="5">
    <source>
        <dbReference type="ARBA" id="ARBA00022801"/>
    </source>
</evidence>
<comment type="catalytic activity">
    <reaction evidence="7">
        <text>Endonucleolytic cleavage of RNA, removing 5'-extranucleotides from tRNA precursor.</text>
        <dbReference type="EC" id="3.1.26.5"/>
    </reaction>
</comment>
<evidence type="ECO:0000256" key="8">
    <source>
        <dbReference type="NCBIfam" id="TIGR00188"/>
    </source>
</evidence>
<dbReference type="InterPro" id="IPR014721">
    <property type="entry name" value="Ribsml_uS5_D2-typ_fold_subgr"/>
</dbReference>
<accession>A0A318N815</accession>
<organism evidence="9 10">
    <name type="scientific">Commensalibacter melissae</name>
    <dbReference type="NCBI Taxonomy" id="2070537"/>
    <lineage>
        <taxon>Bacteria</taxon>
        <taxon>Pseudomonadati</taxon>
        <taxon>Pseudomonadota</taxon>
        <taxon>Alphaproteobacteria</taxon>
        <taxon>Acetobacterales</taxon>
        <taxon>Acetobacteraceae</taxon>
    </lineage>
</organism>
<dbReference type="Gene3D" id="3.30.230.10">
    <property type="match status" value="1"/>
</dbReference>
<evidence type="ECO:0000256" key="7">
    <source>
        <dbReference type="HAMAP-Rule" id="MF_00227"/>
    </source>
</evidence>
<dbReference type="RefSeq" id="WP_110438592.1">
    <property type="nucleotide sequence ID" value="NZ_CP033087.1"/>
</dbReference>
<comment type="subunit">
    <text evidence="7">Consists of a catalytic RNA component (M1 or rnpB) and a protein subunit.</text>
</comment>
<name>A0A318N815_9PROT</name>
<dbReference type="SUPFAM" id="SSF54211">
    <property type="entry name" value="Ribosomal protein S5 domain 2-like"/>
    <property type="match status" value="1"/>
</dbReference>
<dbReference type="GO" id="GO:0042781">
    <property type="term" value="F:3'-tRNA processing endoribonuclease activity"/>
    <property type="evidence" value="ECO:0007669"/>
    <property type="project" value="TreeGrafter"/>
</dbReference>
<dbReference type="PROSITE" id="PS00648">
    <property type="entry name" value="RIBONUCLEASE_P"/>
    <property type="match status" value="1"/>
</dbReference>
<dbReference type="PANTHER" id="PTHR33992">
    <property type="entry name" value="RIBONUCLEASE P PROTEIN COMPONENT"/>
    <property type="match status" value="1"/>
</dbReference>
<evidence type="ECO:0000256" key="4">
    <source>
        <dbReference type="ARBA" id="ARBA00022759"/>
    </source>
</evidence>
<dbReference type="GO" id="GO:0004526">
    <property type="term" value="F:ribonuclease P activity"/>
    <property type="evidence" value="ECO:0007669"/>
    <property type="project" value="UniProtKB-UniRule"/>
</dbReference>
<comment type="function">
    <text evidence="1 7">RNaseP catalyzes the removal of the 5'-leader sequence from pre-tRNA to produce the mature 5'-terminus. It can also cleave other RNA substrates such as 4.5S RNA. The protein component plays an auxiliary but essential role in vivo by binding to the 5'-leader sequence and broadening the substrate specificity of the ribozyme.</text>
</comment>
<dbReference type="GO" id="GO:0000049">
    <property type="term" value="F:tRNA binding"/>
    <property type="evidence" value="ECO:0007669"/>
    <property type="project" value="UniProtKB-UniRule"/>
</dbReference>
<dbReference type="GeneID" id="83703050"/>
<dbReference type="InterPro" id="IPR020539">
    <property type="entry name" value="RNase_P_CS"/>
</dbReference>
<reference evidence="9 10" key="1">
    <citation type="submission" date="2018-05" db="EMBL/GenBank/DDBJ databases">
        <title>Reference genomes for bee gut microbiota database.</title>
        <authorList>
            <person name="Ellegaard K.M."/>
        </authorList>
    </citation>
    <scope>NUCLEOTIDE SEQUENCE [LARGE SCALE GENOMIC DNA]</scope>
    <source>
        <strain evidence="9 10">ESL0284</strain>
    </source>
</reference>
<dbReference type="Proteomes" id="UP000247565">
    <property type="component" value="Unassembled WGS sequence"/>
</dbReference>
<evidence type="ECO:0000256" key="2">
    <source>
        <dbReference type="ARBA" id="ARBA00022694"/>
    </source>
</evidence>
<comment type="similarity">
    <text evidence="7">Belongs to the RnpA family.</text>
</comment>
<keyword evidence="10" id="KW-1185">Reference proteome</keyword>
<dbReference type="InterPro" id="IPR020568">
    <property type="entry name" value="Ribosomal_Su5_D2-typ_SF"/>
</dbReference>